<evidence type="ECO:0000259" key="1">
    <source>
        <dbReference type="Pfam" id="PF06223"/>
    </source>
</evidence>
<feature type="domain" description="Minor tail T" evidence="1">
    <location>
        <begin position="20"/>
        <end position="93"/>
    </location>
</feature>
<proteinExistence type="predicted"/>
<name>A0A6J5S669_9CAUD</name>
<protein>
    <recommendedName>
        <fullName evidence="1">Minor tail T domain-containing protein</fullName>
    </recommendedName>
</protein>
<evidence type="ECO:0000313" key="3">
    <source>
        <dbReference type="EMBL" id="CAB4203971.1"/>
    </source>
</evidence>
<dbReference type="Pfam" id="PF06223">
    <property type="entry name" value="Phage_tail_T"/>
    <property type="match status" value="1"/>
</dbReference>
<sequence>MFRLAGHLKKMVSEIEEEMSHSELMEWIAFARIEPIGDARLDFLAGSVQHTQVACTSTSKHKLSDFIPDWLGDRAAENKQTPEMLAAMLSGLATKKRK</sequence>
<dbReference type="EMBL" id="LR797344">
    <property type="protein sequence ID" value="CAB4203971.1"/>
    <property type="molecule type" value="Genomic_DNA"/>
</dbReference>
<dbReference type="InterPro" id="IPR009350">
    <property type="entry name" value="Phage_tail_T"/>
</dbReference>
<reference evidence="3" key="1">
    <citation type="submission" date="2020-05" db="EMBL/GenBank/DDBJ databases">
        <authorList>
            <person name="Chiriac C."/>
            <person name="Salcher M."/>
            <person name="Ghai R."/>
            <person name="Kavagutti S V."/>
        </authorList>
    </citation>
    <scope>NUCLEOTIDE SEQUENCE</scope>
</reference>
<accession>A0A6J5S669</accession>
<organism evidence="3">
    <name type="scientific">uncultured Caudovirales phage</name>
    <dbReference type="NCBI Taxonomy" id="2100421"/>
    <lineage>
        <taxon>Viruses</taxon>
        <taxon>Duplodnaviria</taxon>
        <taxon>Heunggongvirae</taxon>
        <taxon>Uroviricota</taxon>
        <taxon>Caudoviricetes</taxon>
        <taxon>Peduoviridae</taxon>
        <taxon>Maltschvirus</taxon>
        <taxon>Maltschvirus maltsch</taxon>
    </lineage>
</organism>
<dbReference type="EMBL" id="LR796321">
    <property type="protein sequence ID" value="CAB4136616.1"/>
    <property type="molecule type" value="Genomic_DNA"/>
</dbReference>
<evidence type="ECO:0000313" key="4">
    <source>
        <dbReference type="EMBL" id="CAB5229915.1"/>
    </source>
</evidence>
<evidence type="ECO:0000313" key="2">
    <source>
        <dbReference type="EMBL" id="CAB4136616.1"/>
    </source>
</evidence>
<dbReference type="EMBL" id="LR798408">
    <property type="protein sequence ID" value="CAB5229915.1"/>
    <property type="molecule type" value="Genomic_DNA"/>
</dbReference>
<gene>
    <name evidence="3" type="ORF">UFOVP1388_21</name>
    <name evidence="4" type="ORF">UFOVP1565_26</name>
    <name evidence="2" type="ORF">UFOVP311_42</name>
</gene>